<dbReference type="KEGG" id="smaa:IT774_00195"/>
<evidence type="ECO:0000256" key="1">
    <source>
        <dbReference type="SAM" id="Phobius"/>
    </source>
</evidence>
<reference evidence="2 3" key="1">
    <citation type="submission" date="2020-11" db="EMBL/GenBank/DDBJ databases">
        <title>Complete genome sequence for Salinimonas sp. strain G2-b.</title>
        <authorList>
            <person name="Park S.-J."/>
        </authorList>
    </citation>
    <scope>NUCLEOTIDE SEQUENCE [LARGE SCALE GENOMIC DNA]</scope>
    <source>
        <strain evidence="2 3">G2-b</strain>
    </source>
</reference>
<feature type="transmembrane region" description="Helical" evidence="1">
    <location>
        <begin position="113"/>
        <end position="131"/>
    </location>
</feature>
<sequence length="133" mass="15230">MLLVAALGGAYWLLERASPGPIRFNLLQWCKIVMVCQLPWLANYCGLFLLTFSAADAALPFSMLDYASLNHLFFHVQPDSSWYPFFHGVNLFHFWSIGLTITAVHRCLKMSRFKSIIFTLLPYTLLIGLWLQA</sequence>
<gene>
    <name evidence="2" type="ORF">IT774_00195</name>
</gene>
<evidence type="ECO:0000313" key="2">
    <source>
        <dbReference type="EMBL" id="QPG05753.1"/>
    </source>
</evidence>
<keyword evidence="1" id="KW-0472">Membrane</keyword>
<protein>
    <submittedName>
        <fullName evidence="2">Uncharacterized protein</fullName>
    </submittedName>
</protein>
<evidence type="ECO:0000313" key="3">
    <source>
        <dbReference type="Proteomes" id="UP000595095"/>
    </source>
</evidence>
<keyword evidence="1" id="KW-1133">Transmembrane helix</keyword>
<keyword evidence="1" id="KW-0812">Transmembrane</keyword>
<feature type="transmembrane region" description="Helical" evidence="1">
    <location>
        <begin position="82"/>
        <end position="101"/>
    </location>
</feature>
<organism evidence="2 3">
    <name type="scientific">Salinimonas marina</name>
    <dbReference type="NCBI Taxonomy" id="2785918"/>
    <lineage>
        <taxon>Bacteria</taxon>
        <taxon>Pseudomonadati</taxon>
        <taxon>Pseudomonadota</taxon>
        <taxon>Gammaproteobacteria</taxon>
        <taxon>Alteromonadales</taxon>
        <taxon>Alteromonadaceae</taxon>
        <taxon>Alteromonas/Salinimonas group</taxon>
        <taxon>Salinimonas</taxon>
    </lineage>
</organism>
<proteinExistence type="predicted"/>
<accession>A0A7S9DXL1</accession>
<dbReference type="RefSeq" id="WP_195810836.1">
    <property type="nucleotide sequence ID" value="NZ_CP064795.1"/>
</dbReference>
<feature type="transmembrane region" description="Helical" evidence="1">
    <location>
        <begin position="41"/>
        <end position="61"/>
    </location>
</feature>
<keyword evidence="3" id="KW-1185">Reference proteome</keyword>
<dbReference type="AlphaFoldDB" id="A0A7S9DXL1"/>
<dbReference type="EMBL" id="CP064795">
    <property type="protein sequence ID" value="QPG05753.1"/>
    <property type="molecule type" value="Genomic_DNA"/>
</dbReference>
<dbReference type="Proteomes" id="UP000595095">
    <property type="component" value="Chromosome"/>
</dbReference>
<name>A0A7S9DXL1_9ALTE</name>